<proteinExistence type="predicted"/>
<dbReference type="AlphaFoldDB" id="A0AAJ5W6X7"/>
<dbReference type="InterPro" id="IPR011440">
    <property type="entry name" value="DUF1543"/>
</dbReference>
<dbReference type="EMBL" id="CP119313">
    <property type="protein sequence ID" value="WEK19162.1"/>
    <property type="molecule type" value="Genomic_DNA"/>
</dbReference>
<dbReference type="Gene3D" id="3.10.20.10">
    <property type="match status" value="2"/>
</dbReference>
<dbReference type="Proteomes" id="UP001214530">
    <property type="component" value="Chromosome"/>
</dbReference>
<sequence length="189" mass="21242">MEDTGTLKLFMILLGCKPVGRHTEQHDVFFGIGSSISDLKTDIMDFWPEANGKIHIDAWREVTAVGGYILKVAAKSELVEANLNKLFFINLGGYKQGEFDELHYKMLLVADTMADASKLAKETTFYKHTGFEGAVSHIDDKYGVDVDDVFEIADVLPDRVKSRFHIQIERASALFEDELHLGYLPLSKV</sequence>
<feature type="domain" description="DUF1543" evidence="1">
    <location>
        <begin position="21"/>
        <end position="71"/>
    </location>
</feature>
<evidence type="ECO:0000313" key="2">
    <source>
        <dbReference type="EMBL" id="WEK19162.1"/>
    </source>
</evidence>
<protein>
    <submittedName>
        <fullName evidence="2">DUF1543 domain-containing protein</fullName>
    </submittedName>
</protein>
<dbReference type="Pfam" id="PF07566">
    <property type="entry name" value="DUF1543"/>
    <property type="match status" value="1"/>
</dbReference>
<accession>A0AAJ5W6X7</accession>
<evidence type="ECO:0000259" key="1">
    <source>
        <dbReference type="Pfam" id="PF07566"/>
    </source>
</evidence>
<reference evidence="2" key="1">
    <citation type="submission" date="2023-03" db="EMBL/GenBank/DDBJ databases">
        <title>Andean soil-derived lignocellulolytic bacterial consortium as a source of novel taxa and putative plastic-active enzymes.</title>
        <authorList>
            <person name="Diaz-Garcia L."/>
            <person name="Chuvochina M."/>
            <person name="Feuerriegel G."/>
            <person name="Bunk B."/>
            <person name="Sproer C."/>
            <person name="Streit W.R."/>
            <person name="Rodriguez L.M."/>
            <person name="Overmann J."/>
            <person name="Jimenez D.J."/>
        </authorList>
    </citation>
    <scope>NUCLEOTIDE SEQUENCE</scope>
    <source>
        <strain evidence="2">MAG 3858</strain>
    </source>
</reference>
<gene>
    <name evidence="2" type="ORF">P0Y49_20500</name>
</gene>
<name>A0AAJ5W6X7_9SPHI</name>
<organism evidence="2 3">
    <name type="scientific">Candidatus Pedobacter colombiensis</name>
    <dbReference type="NCBI Taxonomy" id="3121371"/>
    <lineage>
        <taxon>Bacteria</taxon>
        <taxon>Pseudomonadati</taxon>
        <taxon>Bacteroidota</taxon>
        <taxon>Sphingobacteriia</taxon>
        <taxon>Sphingobacteriales</taxon>
        <taxon>Sphingobacteriaceae</taxon>
        <taxon>Pedobacter</taxon>
    </lineage>
</organism>
<evidence type="ECO:0000313" key="3">
    <source>
        <dbReference type="Proteomes" id="UP001214530"/>
    </source>
</evidence>